<dbReference type="Pfam" id="PF01367">
    <property type="entry name" value="5_3_exonuc"/>
    <property type="match status" value="1"/>
</dbReference>
<evidence type="ECO:0000256" key="10">
    <source>
        <dbReference type="ARBA" id="ARBA00022839"/>
    </source>
</evidence>
<dbReference type="GO" id="GO:0006302">
    <property type="term" value="P:double-strand break repair"/>
    <property type="evidence" value="ECO:0007669"/>
    <property type="project" value="TreeGrafter"/>
</dbReference>
<dbReference type="PANTHER" id="PTHR10133:SF27">
    <property type="entry name" value="DNA POLYMERASE NU"/>
    <property type="match status" value="1"/>
</dbReference>
<dbReference type="Pfam" id="PF02739">
    <property type="entry name" value="5_3_exonuc_N"/>
    <property type="match status" value="1"/>
</dbReference>
<dbReference type="FunFam" id="1.10.150.20:FF:000003">
    <property type="entry name" value="DNA polymerase I"/>
    <property type="match status" value="1"/>
</dbReference>
<evidence type="ECO:0000256" key="14">
    <source>
        <dbReference type="ARBA" id="ARBA00049244"/>
    </source>
</evidence>
<dbReference type="NCBIfam" id="NF004397">
    <property type="entry name" value="PRK05755.1"/>
    <property type="match status" value="1"/>
</dbReference>
<evidence type="ECO:0000256" key="15">
    <source>
        <dbReference type="NCBIfam" id="TIGR00593"/>
    </source>
</evidence>
<dbReference type="SUPFAM" id="SSF56672">
    <property type="entry name" value="DNA/RNA polymerases"/>
    <property type="match status" value="1"/>
</dbReference>
<keyword evidence="9 16" id="KW-0378">Hydrolase</keyword>
<comment type="function">
    <text evidence="16">In addition to polymerase activity, this DNA polymerase exhibits 5'-3' exonuclease activity.</text>
</comment>
<proteinExistence type="inferred from homology"/>
<keyword evidence="6 16" id="KW-0235">DNA replication</keyword>
<dbReference type="CDD" id="cd09859">
    <property type="entry name" value="PIN_53EXO"/>
    <property type="match status" value="1"/>
</dbReference>
<dbReference type="InterPro" id="IPR029060">
    <property type="entry name" value="PIN-like_dom_sf"/>
</dbReference>
<keyword evidence="7" id="KW-0540">Nuclease</keyword>
<organism evidence="20 21">
    <name type="scientific">Candidatus Lachnoclostridium pullistercoris</name>
    <dbReference type="NCBI Taxonomy" id="2838632"/>
    <lineage>
        <taxon>Bacteria</taxon>
        <taxon>Bacillati</taxon>
        <taxon>Bacillota</taxon>
        <taxon>Clostridia</taxon>
        <taxon>Lachnospirales</taxon>
        <taxon>Lachnospiraceae</taxon>
    </lineage>
</organism>
<keyword evidence="10 16" id="KW-0269">Exonuclease</keyword>
<dbReference type="GO" id="GO:0003677">
    <property type="term" value="F:DNA binding"/>
    <property type="evidence" value="ECO:0007669"/>
    <property type="project" value="UniProtKB-UniRule"/>
</dbReference>
<dbReference type="InterPro" id="IPR002421">
    <property type="entry name" value="5-3_exonuclease"/>
</dbReference>
<dbReference type="Gene3D" id="3.40.50.1010">
    <property type="entry name" value="5'-nuclease"/>
    <property type="match status" value="1"/>
</dbReference>
<evidence type="ECO:0000256" key="1">
    <source>
        <dbReference type="ARBA" id="ARBA00007705"/>
    </source>
</evidence>
<dbReference type="InterPro" id="IPR043502">
    <property type="entry name" value="DNA/RNA_pol_sf"/>
</dbReference>
<dbReference type="AlphaFoldDB" id="A0A9D2PF88"/>
<dbReference type="FunFam" id="1.10.150.20:FF:000002">
    <property type="entry name" value="DNA polymerase I"/>
    <property type="match status" value="1"/>
</dbReference>
<dbReference type="Proteomes" id="UP000823883">
    <property type="component" value="Unassembled WGS sequence"/>
</dbReference>
<evidence type="ECO:0000256" key="17">
    <source>
        <dbReference type="SAM" id="Coils"/>
    </source>
</evidence>
<dbReference type="SUPFAM" id="SSF53098">
    <property type="entry name" value="Ribonuclease H-like"/>
    <property type="match status" value="1"/>
</dbReference>
<accession>A0A9D2PF88</accession>
<evidence type="ECO:0000256" key="16">
    <source>
        <dbReference type="RuleBase" id="RU004460"/>
    </source>
</evidence>
<dbReference type="InterPro" id="IPR012337">
    <property type="entry name" value="RNaseH-like_sf"/>
</dbReference>
<comment type="caution">
    <text evidence="20">The sequence shown here is derived from an EMBL/GenBank/DDBJ whole genome shotgun (WGS) entry which is preliminary data.</text>
</comment>
<dbReference type="Gene3D" id="3.30.70.370">
    <property type="match status" value="1"/>
</dbReference>
<evidence type="ECO:0000256" key="12">
    <source>
        <dbReference type="ARBA" id="ARBA00023125"/>
    </source>
</evidence>
<evidence type="ECO:0000256" key="9">
    <source>
        <dbReference type="ARBA" id="ARBA00022801"/>
    </source>
</evidence>
<gene>
    <name evidence="16 20" type="primary">polA</name>
    <name evidence="20" type="ORF">IAA04_08845</name>
</gene>
<dbReference type="InterPro" id="IPR036397">
    <property type="entry name" value="RNaseH_sf"/>
</dbReference>
<dbReference type="NCBIfam" id="TIGR00593">
    <property type="entry name" value="pola"/>
    <property type="match status" value="1"/>
</dbReference>
<keyword evidence="17" id="KW-0175">Coiled coil</keyword>
<dbReference type="EMBL" id="DWWL01000056">
    <property type="protein sequence ID" value="HJC48144.1"/>
    <property type="molecule type" value="Genomic_DNA"/>
</dbReference>
<evidence type="ECO:0000256" key="3">
    <source>
        <dbReference type="ARBA" id="ARBA00020311"/>
    </source>
</evidence>
<comment type="similarity">
    <text evidence="1 16">Belongs to the DNA polymerase type-A family.</text>
</comment>
<dbReference type="InterPro" id="IPR020045">
    <property type="entry name" value="DNA_polI_H3TH"/>
</dbReference>
<feature type="domain" description="DNA-directed DNA polymerase family A palm" evidence="19">
    <location>
        <begin position="664"/>
        <end position="868"/>
    </location>
</feature>
<dbReference type="InterPro" id="IPR020046">
    <property type="entry name" value="5-3_exonucl_a-hlix_arch_N"/>
</dbReference>
<evidence type="ECO:0000256" key="7">
    <source>
        <dbReference type="ARBA" id="ARBA00022722"/>
    </source>
</evidence>
<dbReference type="GO" id="GO:0006261">
    <property type="term" value="P:DNA-templated DNA replication"/>
    <property type="evidence" value="ECO:0007669"/>
    <property type="project" value="UniProtKB-UniRule"/>
</dbReference>
<dbReference type="InterPro" id="IPR008918">
    <property type="entry name" value="HhH2"/>
</dbReference>
<evidence type="ECO:0000256" key="13">
    <source>
        <dbReference type="ARBA" id="ARBA00023204"/>
    </source>
</evidence>
<reference evidence="20" key="2">
    <citation type="submission" date="2021-04" db="EMBL/GenBank/DDBJ databases">
        <authorList>
            <person name="Gilroy R."/>
        </authorList>
    </citation>
    <scope>NUCLEOTIDE SEQUENCE</scope>
    <source>
        <strain evidence="20">CHK183-5548</strain>
    </source>
</reference>
<reference evidence="20" key="1">
    <citation type="journal article" date="2021" name="PeerJ">
        <title>Extensive microbial diversity within the chicken gut microbiome revealed by metagenomics and culture.</title>
        <authorList>
            <person name="Gilroy R."/>
            <person name="Ravi A."/>
            <person name="Getino M."/>
            <person name="Pursley I."/>
            <person name="Horton D.L."/>
            <person name="Alikhan N.F."/>
            <person name="Baker D."/>
            <person name="Gharbi K."/>
            <person name="Hall N."/>
            <person name="Watson M."/>
            <person name="Adriaenssens E.M."/>
            <person name="Foster-Nyarko E."/>
            <person name="Jarju S."/>
            <person name="Secka A."/>
            <person name="Antonio M."/>
            <person name="Oren A."/>
            <person name="Chaudhuri R.R."/>
            <person name="La Ragione R."/>
            <person name="Hildebrand F."/>
            <person name="Pallen M.J."/>
        </authorList>
    </citation>
    <scope>NUCLEOTIDE SEQUENCE</scope>
    <source>
        <strain evidence="20">CHK183-5548</strain>
    </source>
</reference>
<dbReference type="InterPro" id="IPR001098">
    <property type="entry name" value="DNA-dir_DNA_pol_A_palm_dom"/>
</dbReference>
<dbReference type="EC" id="2.7.7.7" evidence="2 15"/>
<evidence type="ECO:0000313" key="20">
    <source>
        <dbReference type="EMBL" id="HJC48144.1"/>
    </source>
</evidence>
<dbReference type="SUPFAM" id="SSF47807">
    <property type="entry name" value="5' to 3' exonuclease, C-terminal subdomain"/>
    <property type="match status" value="1"/>
</dbReference>
<dbReference type="Gene3D" id="1.10.150.20">
    <property type="entry name" value="5' to 3' exonuclease, C-terminal subdomain"/>
    <property type="match status" value="2"/>
</dbReference>
<dbReference type="PRINTS" id="PR00868">
    <property type="entry name" value="DNAPOLI"/>
</dbReference>
<dbReference type="FunFam" id="3.40.50.1010:FF:000001">
    <property type="entry name" value="DNA polymerase I"/>
    <property type="match status" value="1"/>
</dbReference>
<feature type="domain" description="5'-3' exonuclease" evidence="18">
    <location>
        <begin position="2"/>
        <end position="263"/>
    </location>
</feature>
<evidence type="ECO:0000256" key="4">
    <source>
        <dbReference type="ARBA" id="ARBA00022679"/>
    </source>
</evidence>
<evidence type="ECO:0000256" key="2">
    <source>
        <dbReference type="ARBA" id="ARBA00012417"/>
    </source>
</evidence>
<name>A0A9D2PF88_9FIRM</name>
<keyword evidence="13 16" id="KW-0234">DNA repair</keyword>
<protein>
    <recommendedName>
        <fullName evidence="3 15">DNA polymerase I</fullName>
        <ecNumber evidence="2 15">2.7.7.7</ecNumber>
    </recommendedName>
</protein>
<dbReference type="PANTHER" id="PTHR10133">
    <property type="entry name" value="DNA POLYMERASE I"/>
    <property type="match status" value="1"/>
</dbReference>
<dbReference type="SMART" id="SM00279">
    <property type="entry name" value="HhH2"/>
    <property type="match status" value="1"/>
</dbReference>
<evidence type="ECO:0000313" key="21">
    <source>
        <dbReference type="Proteomes" id="UP000823883"/>
    </source>
</evidence>
<evidence type="ECO:0000259" key="19">
    <source>
        <dbReference type="SMART" id="SM00482"/>
    </source>
</evidence>
<dbReference type="FunFam" id="1.20.1060.10:FF:000001">
    <property type="entry name" value="DNA polymerase I"/>
    <property type="match status" value="1"/>
</dbReference>
<dbReference type="SMART" id="SM00475">
    <property type="entry name" value="53EXOc"/>
    <property type="match status" value="1"/>
</dbReference>
<evidence type="ECO:0000259" key="18">
    <source>
        <dbReference type="SMART" id="SM00475"/>
    </source>
</evidence>
<dbReference type="Gene3D" id="1.20.1060.10">
    <property type="entry name" value="Taq DNA Polymerase, Chain T, domain 4"/>
    <property type="match status" value="1"/>
</dbReference>
<dbReference type="InterPro" id="IPR002298">
    <property type="entry name" value="DNA_polymerase_A"/>
</dbReference>
<dbReference type="InterPro" id="IPR018320">
    <property type="entry name" value="DNA_polymerase_1"/>
</dbReference>
<dbReference type="CDD" id="cd06140">
    <property type="entry name" value="DNA_polA_I_Bacillus_like_exo"/>
    <property type="match status" value="1"/>
</dbReference>
<dbReference type="GO" id="GO:0008409">
    <property type="term" value="F:5'-3' exonuclease activity"/>
    <property type="evidence" value="ECO:0007669"/>
    <property type="project" value="UniProtKB-UniRule"/>
</dbReference>
<dbReference type="InterPro" id="IPR019760">
    <property type="entry name" value="DNA-dir_DNA_pol_A_CS"/>
</dbReference>
<keyword evidence="12 16" id="KW-0238">DNA-binding</keyword>
<dbReference type="CDD" id="cd08637">
    <property type="entry name" value="DNA_pol_A_pol_I_C"/>
    <property type="match status" value="1"/>
</dbReference>
<feature type="coiled-coil region" evidence="17">
    <location>
        <begin position="302"/>
        <end position="334"/>
    </location>
</feature>
<evidence type="ECO:0000256" key="8">
    <source>
        <dbReference type="ARBA" id="ARBA00022763"/>
    </source>
</evidence>
<keyword evidence="8 16" id="KW-0227">DNA damage</keyword>
<keyword evidence="11 16" id="KW-0239">DNA-directed DNA polymerase</keyword>
<sequence>MEKLVLIDGHSILNRAFYGVPDLTNSEGIHTNAVYGFLNIMFKILEEEQCDHLAVAFDRKEPTFRHKMYSDYKGTRKPMPEELREQVPLMQEVLKAMEIPILTLAGYEADDILGTVAKRMAGQGVEVSVVSGDRDLLQLADERIKIRIPKTSRGVTEVHDYYPEDVKREYQVTPQEFIDVKALMGDSSDNIPGVPSIGEKTATAIIAAYGSIENAYAHLDEIKPPRAKKALEEHYDMAQMSKELAAICIEVPVEFSYEDAEVGNLYTPEAYQYMKRLEFKSILTRFGDDARGEVSVESYFRLVDTKKEAESLIREAKKAERRGLQLLLKDAEREEEQQLSFFSSADGTLEVGKKAAGPGKEGAALALCFGPEQIYCLKAGGEISSQWLEQAAEELCRAGETWVMDLKEQLQRLNLEDQTPVYDAGVAAYLLNPLKDSYAYDDLARDFLQMTVPSRTDLLGKELPAEAVWRGEEKGTACACYMGYTAWKAGPVLREKLEETGMYALFADIEMPLIYSLHHMEAEGIHVEQKELKEYGDRLKVRIRKLEKEIYEQVGEEFNINSPKQLGEILFEKMKLKGGKKTKTGYSTAADVLEKLAPDCPVVQMILDYRQLTKLNSTYAEGLAAYIGPDGRIHGKFNQTITATGRISSTEPNLQNIPVRMELGREIRKVFVAKEGFTFVDADYSQIELRILAHMSGDERLIEAYREAQDIHAITASQVFHIPLEEVTPLQRRNAKAVNFGIVYGISAFGLSEGLSISRKEAMEYIEKYFETYPGVKKFLDGLVEQAKAQGYVTTLFGRRRPIPELNSPRTRAFGERVAMNSPIQGTAADIMKIAMVAVDRELRRRNLESRIVLQVHDELLVEAKKSEADEVVQILEDKMKHAADLKVSLEVEAKTGRSWFDAK</sequence>
<dbReference type="Gene3D" id="3.30.420.10">
    <property type="entry name" value="Ribonuclease H-like superfamily/Ribonuclease H"/>
    <property type="match status" value="1"/>
</dbReference>
<evidence type="ECO:0000256" key="6">
    <source>
        <dbReference type="ARBA" id="ARBA00022705"/>
    </source>
</evidence>
<dbReference type="PROSITE" id="PS00447">
    <property type="entry name" value="DNA_POLYMERASE_A"/>
    <property type="match status" value="1"/>
</dbReference>
<comment type="subunit">
    <text evidence="16">Single-chain monomer with multiple functions.</text>
</comment>
<dbReference type="SMART" id="SM00482">
    <property type="entry name" value="POLAc"/>
    <property type="match status" value="1"/>
</dbReference>
<dbReference type="CDD" id="cd09898">
    <property type="entry name" value="H3TH_53EXO"/>
    <property type="match status" value="1"/>
</dbReference>
<dbReference type="GO" id="GO:0003887">
    <property type="term" value="F:DNA-directed DNA polymerase activity"/>
    <property type="evidence" value="ECO:0007669"/>
    <property type="project" value="UniProtKB-UniRule"/>
</dbReference>
<keyword evidence="5 16" id="KW-0548">Nucleotidyltransferase</keyword>
<dbReference type="Pfam" id="PF00476">
    <property type="entry name" value="DNA_pol_A"/>
    <property type="match status" value="1"/>
</dbReference>
<dbReference type="SUPFAM" id="SSF88723">
    <property type="entry name" value="PIN domain-like"/>
    <property type="match status" value="1"/>
</dbReference>
<evidence type="ECO:0000256" key="5">
    <source>
        <dbReference type="ARBA" id="ARBA00022695"/>
    </source>
</evidence>
<dbReference type="InterPro" id="IPR036279">
    <property type="entry name" value="5-3_exonuclease_C_sf"/>
</dbReference>
<keyword evidence="4 16" id="KW-0808">Transferase</keyword>
<evidence type="ECO:0000256" key="11">
    <source>
        <dbReference type="ARBA" id="ARBA00022932"/>
    </source>
</evidence>
<comment type="catalytic activity">
    <reaction evidence="14 16">
        <text>DNA(n) + a 2'-deoxyribonucleoside 5'-triphosphate = DNA(n+1) + diphosphate</text>
        <dbReference type="Rhea" id="RHEA:22508"/>
        <dbReference type="Rhea" id="RHEA-COMP:17339"/>
        <dbReference type="Rhea" id="RHEA-COMP:17340"/>
        <dbReference type="ChEBI" id="CHEBI:33019"/>
        <dbReference type="ChEBI" id="CHEBI:61560"/>
        <dbReference type="ChEBI" id="CHEBI:173112"/>
        <dbReference type="EC" id="2.7.7.7"/>
    </reaction>
</comment>